<dbReference type="EMBL" id="AGEK01000016">
    <property type="protein sequence ID" value="EHO73012.1"/>
    <property type="molecule type" value="Genomic_DNA"/>
</dbReference>
<dbReference type="InterPro" id="IPR032774">
    <property type="entry name" value="WG_beta_rep"/>
</dbReference>
<evidence type="ECO:0000313" key="3">
    <source>
        <dbReference type="Proteomes" id="UP000003167"/>
    </source>
</evidence>
<evidence type="ECO:0008006" key="4">
    <source>
        <dbReference type="Google" id="ProtNLM"/>
    </source>
</evidence>
<dbReference type="PANTHER" id="PTHR37841:SF1">
    <property type="entry name" value="DUF3298 DOMAIN-CONTAINING PROTEIN"/>
    <property type="match status" value="1"/>
</dbReference>
<dbReference type="STRING" id="999422.HMPREF9944_00605"/>
<keyword evidence="3" id="KW-1185">Reference proteome</keyword>
<dbReference type="HOGENOM" id="CLU_606703_0_0_10"/>
<gene>
    <name evidence="2" type="ORF">HMPREF9944_00605</name>
</gene>
<keyword evidence="1" id="KW-0732">Signal</keyword>
<protein>
    <recommendedName>
        <fullName evidence="4">WG repeat-containing protein</fullName>
    </recommendedName>
</protein>
<evidence type="ECO:0000313" key="2">
    <source>
        <dbReference type="EMBL" id="EHO73012.1"/>
    </source>
</evidence>
<feature type="signal peptide" evidence="1">
    <location>
        <begin position="1"/>
        <end position="21"/>
    </location>
</feature>
<reference evidence="2 3" key="1">
    <citation type="submission" date="2011-12" db="EMBL/GenBank/DDBJ databases">
        <title>The Genome Sequence of Prevotella maculosa OT 289.</title>
        <authorList>
            <consortium name="The Broad Institute Genome Sequencing Platform"/>
            <person name="Earl A."/>
            <person name="Ward D."/>
            <person name="Feldgarden M."/>
            <person name="Gevers D."/>
            <person name="Izard J."/>
            <person name="Blanton J.M."/>
            <person name="Mathney J."/>
            <person name="Tanner A.C."/>
            <person name="Dewhirst F.E."/>
            <person name="Young S.K."/>
            <person name="Zeng Q."/>
            <person name="Gargeya S."/>
            <person name="Fitzgerald M."/>
            <person name="Haas B."/>
            <person name="Abouelleil A."/>
            <person name="Alvarado L."/>
            <person name="Arachchi H.M."/>
            <person name="Berlin A."/>
            <person name="Chapman S.B."/>
            <person name="Gearin G."/>
            <person name="Goldberg J."/>
            <person name="Griggs A."/>
            <person name="Gujja S."/>
            <person name="Hansen M."/>
            <person name="Heiman D."/>
            <person name="Howarth C."/>
            <person name="Larimer J."/>
            <person name="Lui A."/>
            <person name="MacDonald P.J.P."/>
            <person name="McCowen C."/>
            <person name="Montmayeur A."/>
            <person name="Murphy C."/>
            <person name="Neiman D."/>
            <person name="Pearson M."/>
            <person name="Priest M."/>
            <person name="Roberts A."/>
            <person name="Saif S."/>
            <person name="Shea T."/>
            <person name="Sisk P."/>
            <person name="Stolte C."/>
            <person name="Sykes S."/>
            <person name="Wortman J."/>
            <person name="Nusbaum C."/>
            <person name="Birren B."/>
        </authorList>
    </citation>
    <scope>NUCLEOTIDE SEQUENCE [LARGE SCALE GENOMIC DNA]</scope>
    <source>
        <strain evidence="2 3">OT 289</strain>
    </source>
</reference>
<dbReference type="RefSeq" id="WP_008564345.1">
    <property type="nucleotide sequence ID" value="NZ_JH594501.1"/>
</dbReference>
<feature type="chain" id="PRO_5003549848" description="WG repeat-containing protein" evidence="1">
    <location>
        <begin position="22"/>
        <end position="450"/>
    </location>
</feature>
<dbReference type="Pfam" id="PF14903">
    <property type="entry name" value="WG_beta_rep"/>
    <property type="match status" value="4"/>
</dbReference>
<dbReference type="PATRIC" id="fig|999422.3.peg.613"/>
<proteinExistence type="predicted"/>
<dbReference type="PANTHER" id="PTHR37841">
    <property type="entry name" value="GLR2918 PROTEIN"/>
    <property type="match status" value="1"/>
</dbReference>
<sequence>MEKKIALTLALAALLSTQSQARIAIKKYKGDAVIVRQSNGKYSLIGTNHKPIITNAETISKRYLGYFIVKKDGKKGTYNNTKQLLPLEFSNISLVDYVFFLVTKDNKLGLYTDEGKQILAPIYQRIKPTDKYSEDGKRYFIVKNNKYGICNSDGDFIIEPRYDDITYNSNDYFVMMKDNAPEYLFNTENIIKGVTIDDREPIGIQKGFATILYYNYRRGDLWGLLNRNGRSIIMPQYDNPLEKLAFILPDSITYLIACKDNRYGIIDLNNKTIVPFRYENIKPTYLFNIIELSSESGKQLYDMDKKSLALNLFYDESELTNHYLYLYKDVFETVVDFNSMQILLPFKYNSVVGLNDDEHFIVTKDQQTALINREDKQVIPYGYDKITTTENPNLFIVKKQNQYAIVDLQNKLRYGMTSNRIEDLKDHIDISDPTTGETIKKLDYQLREIK</sequence>
<evidence type="ECO:0000256" key="1">
    <source>
        <dbReference type="SAM" id="SignalP"/>
    </source>
</evidence>
<organism evidence="2 3">
    <name type="scientific">Segatella maculosa OT 289</name>
    <dbReference type="NCBI Taxonomy" id="999422"/>
    <lineage>
        <taxon>Bacteria</taxon>
        <taxon>Pseudomonadati</taxon>
        <taxon>Bacteroidota</taxon>
        <taxon>Bacteroidia</taxon>
        <taxon>Bacteroidales</taxon>
        <taxon>Prevotellaceae</taxon>
        <taxon>Segatella</taxon>
    </lineage>
</organism>
<dbReference type="AlphaFoldDB" id="H1HKB1"/>
<accession>H1HKB1</accession>
<name>H1HKB1_9BACT</name>
<dbReference type="Proteomes" id="UP000003167">
    <property type="component" value="Unassembled WGS sequence"/>
</dbReference>
<comment type="caution">
    <text evidence="2">The sequence shown here is derived from an EMBL/GenBank/DDBJ whole genome shotgun (WGS) entry which is preliminary data.</text>
</comment>